<evidence type="ECO:0000256" key="1">
    <source>
        <dbReference type="SAM" id="MobiDB-lite"/>
    </source>
</evidence>
<comment type="caution">
    <text evidence="2">The sequence shown here is derived from an EMBL/GenBank/DDBJ whole genome shotgun (WGS) entry which is preliminary data.</text>
</comment>
<feature type="compositionally biased region" description="Basic and acidic residues" evidence="1">
    <location>
        <begin position="7"/>
        <end position="25"/>
    </location>
</feature>
<gene>
    <name evidence="2" type="ORF">FHS94_000013</name>
</gene>
<organism evidence="2 3">
    <name type="scientific">Sphingomonas aerophila</name>
    <dbReference type="NCBI Taxonomy" id="1344948"/>
    <lineage>
        <taxon>Bacteria</taxon>
        <taxon>Pseudomonadati</taxon>
        <taxon>Pseudomonadota</taxon>
        <taxon>Alphaproteobacteria</taxon>
        <taxon>Sphingomonadales</taxon>
        <taxon>Sphingomonadaceae</taxon>
        <taxon>Sphingomonas</taxon>
    </lineage>
</organism>
<protein>
    <submittedName>
        <fullName evidence="2">Uncharacterized protein</fullName>
    </submittedName>
</protein>
<name>A0A7W9ESK5_9SPHN</name>
<evidence type="ECO:0000313" key="2">
    <source>
        <dbReference type="EMBL" id="MBB5713194.1"/>
    </source>
</evidence>
<accession>A0A7W9ESK5</accession>
<reference evidence="2 3" key="1">
    <citation type="submission" date="2020-08" db="EMBL/GenBank/DDBJ databases">
        <title>Genomic Encyclopedia of Type Strains, Phase IV (KMG-IV): sequencing the most valuable type-strain genomes for metagenomic binning, comparative biology and taxonomic classification.</title>
        <authorList>
            <person name="Goeker M."/>
        </authorList>
    </citation>
    <scope>NUCLEOTIDE SEQUENCE [LARGE SCALE GENOMIC DNA]</scope>
    <source>
        <strain evidence="2 3">DSM 100044</strain>
    </source>
</reference>
<keyword evidence="3" id="KW-1185">Reference proteome</keyword>
<sequence length="57" mass="6134">MAGGRAEGTDEGRGSEKAHRGEHLRRAYPVSKDGTFASFLLLLGDIESVSMIQKRSG</sequence>
<proteinExistence type="predicted"/>
<dbReference type="Proteomes" id="UP000546200">
    <property type="component" value="Unassembled WGS sequence"/>
</dbReference>
<evidence type="ECO:0000313" key="3">
    <source>
        <dbReference type="Proteomes" id="UP000546200"/>
    </source>
</evidence>
<dbReference type="AlphaFoldDB" id="A0A7W9ESK5"/>
<dbReference type="EMBL" id="JACIJK010000001">
    <property type="protein sequence ID" value="MBB5713194.1"/>
    <property type="molecule type" value="Genomic_DNA"/>
</dbReference>
<feature type="region of interest" description="Disordered" evidence="1">
    <location>
        <begin position="1"/>
        <end position="27"/>
    </location>
</feature>